<protein>
    <recommendedName>
        <fullName evidence="5">Secreted protein</fullName>
    </recommendedName>
</protein>
<proteinExistence type="predicted"/>
<evidence type="ECO:0000313" key="3">
    <source>
        <dbReference type="EMBL" id="AUX34407.1"/>
    </source>
</evidence>
<evidence type="ECO:0000256" key="2">
    <source>
        <dbReference type="SAM" id="SignalP"/>
    </source>
</evidence>
<evidence type="ECO:0000256" key="1">
    <source>
        <dbReference type="SAM" id="MobiDB-lite"/>
    </source>
</evidence>
<feature type="compositionally biased region" description="Pro residues" evidence="1">
    <location>
        <begin position="191"/>
        <end position="216"/>
    </location>
</feature>
<accession>A0A4P2QVE8</accession>
<feature type="signal peptide" evidence="2">
    <location>
        <begin position="1"/>
        <end position="35"/>
    </location>
</feature>
<sequence length="399" mass="38883">MGASVTCPHPSRRGALCAVLALCAVSLGSSRVASGAPPLPRLAVHRAPSAADCPDAASLAAAVERVMNRRAVEPASEGGPPAGPGGAPAGADDAAAGPGGLPAGAGSAPAAVGDAPAGAGVPSGAGAPAAPAIAGVAPEFEVHFLRTDATYTAVLQAGGRARQLSSEPGATCDELVEAVALTVAILLDSQPAPPPAPPPAAPAPVAVPPPRPPPQAPRGDVALELGAAGTVGMLDPLRPAAMADVFLRRSAWSAGLGAVWLPRQDIEIAPGAVSVGLVAATARGCATLLGELDAFRLSACAVSLLGAVHGAGKGFDPDREAAAPWFAVGASALAEGPLFGTRALGWAARATLLAPVVRTRVTIERRAGAEVGAAVTEDPALDPSPVGLLVGLSARVSIF</sequence>
<reference evidence="3 4" key="1">
    <citation type="submission" date="2015-09" db="EMBL/GenBank/DDBJ databases">
        <title>Sorangium comparison.</title>
        <authorList>
            <person name="Zaburannyi N."/>
            <person name="Bunk B."/>
            <person name="Overmann J."/>
            <person name="Mueller R."/>
        </authorList>
    </citation>
    <scope>NUCLEOTIDE SEQUENCE [LARGE SCALE GENOMIC DNA]</scope>
    <source>
        <strain evidence="3 4">So ce836</strain>
    </source>
</reference>
<keyword evidence="2" id="KW-0732">Signal</keyword>
<dbReference type="AlphaFoldDB" id="A0A4P2QVE8"/>
<name>A0A4P2QVE8_SORCE</name>
<dbReference type="Proteomes" id="UP000295497">
    <property type="component" value="Chromosome"/>
</dbReference>
<feature type="chain" id="PRO_5020843818" description="Secreted protein" evidence="2">
    <location>
        <begin position="36"/>
        <end position="399"/>
    </location>
</feature>
<organism evidence="3 4">
    <name type="scientific">Sorangium cellulosum</name>
    <name type="common">Polyangium cellulosum</name>
    <dbReference type="NCBI Taxonomy" id="56"/>
    <lineage>
        <taxon>Bacteria</taxon>
        <taxon>Pseudomonadati</taxon>
        <taxon>Myxococcota</taxon>
        <taxon>Polyangia</taxon>
        <taxon>Polyangiales</taxon>
        <taxon>Polyangiaceae</taxon>
        <taxon>Sorangium</taxon>
    </lineage>
</organism>
<feature type="compositionally biased region" description="Low complexity" evidence="1">
    <location>
        <begin position="104"/>
        <end position="130"/>
    </location>
</feature>
<evidence type="ECO:0008006" key="5">
    <source>
        <dbReference type="Google" id="ProtNLM"/>
    </source>
</evidence>
<feature type="region of interest" description="Disordered" evidence="1">
    <location>
        <begin position="72"/>
        <end position="130"/>
    </location>
</feature>
<feature type="region of interest" description="Disordered" evidence="1">
    <location>
        <begin position="190"/>
        <end position="218"/>
    </location>
</feature>
<dbReference type="EMBL" id="CP012672">
    <property type="protein sequence ID" value="AUX34407.1"/>
    <property type="molecule type" value="Genomic_DNA"/>
</dbReference>
<gene>
    <name evidence="3" type="ORF">SOCE836_065800</name>
</gene>
<evidence type="ECO:0000313" key="4">
    <source>
        <dbReference type="Proteomes" id="UP000295497"/>
    </source>
</evidence>